<feature type="compositionally biased region" description="Pro residues" evidence="1">
    <location>
        <begin position="127"/>
        <end position="137"/>
    </location>
</feature>
<organism evidence="2 3">
    <name type="scientific">Fusarium avenaceum</name>
    <dbReference type="NCBI Taxonomy" id="40199"/>
    <lineage>
        <taxon>Eukaryota</taxon>
        <taxon>Fungi</taxon>
        <taxon>Dikarya</taxon>
        <taxon>Ascomycota</taxon>
        <taxon>Pezizomycotina</taxon>
        <taxon>Sordariomycetes</taxon>
        <taxon>Hypocreomycetidae</taxon>
        <taxon>Hypocreales</taxon>
        <taxon>Nectriaceae</taxon>
        <taxon>Fusarium</taxon>
        <taxon>Fusarium tricinctum species complex</taxon>
    </lineage>
</organism>
<protein>
    <submittedName>
        <fullName evidence="2">Uncharacterized protein</fullName>
    </submittedName>
</protein>
<evidence type="ECO:0000313" key="3">
    <source>
        <dbReference type="Proteomes" id="UP000782241"/>
    </source>
</evidence>
<keyword evidence="3" id="KW-1185">Reference proteome</keyword>
<sequence>MVHVRDVAQHQHWGNRRDLRSVVSELNLPADVLANVTFGRLLLTTYDLAIALALCQNPMRTLGTSYDVVCCNCGEAHNAWDLRCTNIKSVREHQNSAIRRQTEKKQQAATAASTSLPSDSSSQETPHPSPQDTPPSMSPEAPTSSSQATPKKPRGKPPKAQVADHLKQSSMHAFTIKQSASTIVEPTPSSTTNMPDDSSTEKPYSPLAIFDDINVAKKEEGSQGGSYRVNNDNEDQGRDDI</sequence>
<feature type="compositionally biased region" description="Basic and acidic residues" evidence="1">
    <location>
        <begin position="95"/>
        <end position="106"/>
    </location>
</feature>
<feature type="compositionally biased region" description="Polar residues" evidence="1">
    <location>
        <begin position="168"/>
        <end position="197"/>
    </location>
</feature>
<evidence type="ECO:0000313" key="2">
    <source>
        <dbReference type="EMBL" id="KAG5656032.1"/>
    </source>
</evidence>
<comment type="caution">
    <text evidence="2">The sequence shown here is derived from an EMBL/GenBank/DDBJ whole genome shotgun (WGS) entry which is preliminary data.</text>
</comment>
<reference evidence="2" key="1">
    <citation type="submission" date="2021-04" db="EMBL/GenBank/DDBJ databases">
        <title>Draft genome of Fusarium avenaceum strain F156N33, isolated from an atmospheric sample in Virginia.</title>
        <authorList>
            <person name="Yang S."/>
            <person name="Vinatzer B.A."/>
            <person name="Coleman J."/>
        </authorList>
    </citation>
    <scope>NUCLEOTIDE SEQUENCE</scope>
    <source>
        <strain evidence="2">F156N33</strain>
    </source>
</reference>
<gene>
    <name evidence="2" type="ORF">KAF25_001602</name>
</gene>
<evidence type="ECO:0000256" key="1">
    <source>
        <dbReference type="SAM" id="MobiDB-lite"/>
    </source>
</evidence>
<accession>A0A9P7GZX8</accession>
<feature type="region of interest" description="Disordered" evidence="1">
    <location>
        <begin position="95"/>
        <end position="241"/>
    </location>
</feature>
<proteinExistence type="predicted"/>
<dbReference type="AlphaFoldDB" id="A0A9P7GZX8"/>
<dbReference type="Proteomes" id="UP000782241">
    <property type="component" value="Unassembled WGS sequence"/>
</dbReference>
<name>A0A9P7GZX8_9HYPO</name>
<dbReference type="EMBL" id="JAGPUO010000024">
    <property type="protein sequence ID" value="KAG5656032.1"/>
    <property type="molecule type" value="Genomic_DNA"/>
</dbReference>
<feature type="compositionally biased region" description="Low complexity" evidence="1">
    <location>
        <begin position="107"/>
        <end position="126"/>
    </location>
</feature>